<keyword evidence="5 7" id="KW-1133">Transmembrane helix</keyword>
<accession>A0ABV3L725</accession>
<dbReference type="SUPFAM" id="SSF82861">
    <property type="entry name" value="Mechanosensitive channel protein MscS (YggB), transmembrane region"/>
    <property type="match status" value="1"/>
</dbReference>
<comment type="similarity">
    <text evidence="2 7">Belongs to the MscS (TC 1.A.23) family.</text>
</comment>
<dbReference type="InterPro" id="IPR011014">
    <property type="entry name" value="MscS_channel_TM-2"/>
</dbReference>
<evidence type="ECO:0000256" key="2">
    <source>
        <dbReference type="ARBA" id="ARBA00008017"/>
    </source>
</evidence>
<keyword evidence="7" id="KW-0406">Ion transport</keyword>
<dbReference type="Gene3D" id="1.10.287.1260">
    <property type="match status" value="1"/>
</dbReference>
<gene>
    <name evidence="12" type="ORF">AB0T83_05130</name>
</gene>
<comment type="caution">
    <text evidence="7">Lacks conserved residue(s) required for the propagation of feature annotation.</text>
</comment>
<comment type="subcellular location">
    <subcellularLocation>
        <location evidence="7">Cell inner membrane</location>
        <topology evidence="7">Multi-pass membrane protein</topology>
    </subcellularLocation>
    <subcellularLocation>
        <location evidence="1">Cell membrane</location>
        <topology evidence="1">Multi-pass membrane protein</topology>
    </subcellularLocation>
</comment>
<feature type="compositionally biased region" description="Basic and acidic residues" evidence="8">
    <location>
        <begin position="471"/>
        <end position="486"/>
    </location>
</feature>
<dbReference type="Pfam" id="PF00924">
    <property type="entry name" value="MS_channel_2nd"/>
    <property type="match status" value="1"/>
</dbReference>
<feature type="transmembrane region" description="Helical" evidence="7">
    <location>
        <begin position="195"/>
        <end position="214"/>
    </location>
</feature>
<evidence type="ECO:0000256" key="5">
    <source>
        <dbReference type="ARBA" id="ARBA00022989"/>
    </source>
</evidence>
<keyword evidence="7" id="KW-0997">Cell inner membrane</keyword>
<dbReference type="InterPro" id="IPR023408">
    <property type="entry name" value="MscS_beta-dom_sf"/>
</dbReference>
<evidence type="ECO:0000256" key="3">
    <source>
        <dbReference type="ARBA" id="ARBA00022475"/>
    </source>
</evidence>
<feature type="domain" description="Mechanosensitive ion channel MscS" evidence="10">
    <location>
        <begin position="284"/>
        <end position="350"/>
    </location>
</feature>
<protein>
    <recommendedName>
        <fullName evidence="7">Small-conductance mechanosensitive channel</fullName>
    </recommendedName>
</protein>
<organism evidence="12 13">
    <name type="scientific">Meridianimarinicoccus marinus</name>
    <dbReference type="NCBI Taxonomy" id="3231483"/>
    <lineage>
        <taxon>Bacteria</taxon>
        <taxon>Pseudomonadati</taxon>
        <taxon>Pseudomonadota</taxon>
        <taxon>Alphaproteobacteria</taxon>
        <taxon>Rhodobacterales</taxon>
        <taxon>Paracoccaceae</taxon>
        <taxon>Meridianimarinicoccus</taxon>
    </lineage>
</organism>
<dbReference type="SUPFAM" id="SSF50182">
    <property type="entry name" value="Sm-like ribonucleoproteins"/>
    <property type="match status" value="1"/>
</dbReference>
<keyword evidence="13" id="KW-1185">Reference proteome</keyword>
<dbReference type="PANTHER" id="PTHR30221">
    <property type="entry name" value="SMALL-CONDUCTANCE MECHANOSENSITIVE CHANNEL"/>
    <property type="match status" value="1"/>
</dbReference>
<keyword evidence="7" id="KW-0813">Transport</keyword>
<keyword evidence="9" id="KW-0732">Signal</keyword>
<dbReference type="Pfam" id="PF21082">
    <property type="entry name" value="MS_channel_3rd"/>
    <property type="match status" value="1"/>
</dbReference>
<dbReference type="EMBL" id="JBFBVU010000004">
    <property type="protein sequence ID" value="MEV8466168.1"/>
    <property type="molecule type" value="Genomic_DNA"/>
</dbReference>
<evidence type="ECO:0000259" key="11">
    <source>
        <dbReference type="Pfam" id="PF21082"/>
    </source>
</evidence>
<evidence type="ECO:0000256" key="8">
    <source>
        <dbReference type="SAM" id="MobiDB-lite"/>
    </source>
</evidence>
<evidence type="ECO:0000259" key="10">
    <source>
        <dbReference type="Pfam" id="PF00924"/>
    </source>
</evidence>
<comment type="function">
    <text evidence="7">Mechanosensitive channel that participates in the regulation of osmotic pressure changes within the cell, opening in response to stretch forces in the membrane lipid bilayer, without the need for other proteins. Contributes to normal resistance to hypoosmotic shock. Forms an ion channel of 1.0 nanosiemens conductance with a slight preference for anions.</text>
</comment>
<dbReference type="Proteomes" id="UP001553161">
    <property type="component" value="Unassembled WGS sequence"/>
</dbReference>
<evidence type="ECO:0000256" key="6">
    <source>
        <dbReference type="ARBA" id="ARBA00023136"/>
    </source>
</evidence>
<feature type="compositionally biased region" description="Acidic residues" evidence="8">
    <location>
        <begin position="487"/>
        <end position="496"/>
    </location>
</feature>
<keyword evidence="7" id="KW-0407">Ion channel</keyword>
<evidence type="ECO:0000256" key="9">
    <source>
        <dbReference type="SAM" id="SignalP"/>
    </source>
</evidence>
<feature type="region of interest" description="Disordered" evidence="8">
    <location>
        <begin position="471"/>
        <end position="496"/>
    </location>
</feature>
<name>A0ABV3L725_9RHOB</name>
<evidence type="ECO:0000256" key="4">
    <source>
        <dbReference type="ARBA" id="ARBA00022692"/>
    </source>
</evidence>
<comment type="subunit">
    <text evidence="7">Homoheptamer.</text>
</comment>
<dbReference type="InterPro" id="IPR045275">
    <property type="entry name" value="MscS_archaea/bacteria_type"/>
</dbReference>
<reference evidence="12 13" key="1">
    <citation type="submission" date="2024-07" db="EMBL/GenBank/DDBJ databases">
        <authorList>
            <person name="Kang M."/>
        </authorList>
    </citation>
    <scope>NUCLEOTIDE SEQUENCE [LARGE SCALE GENOMIC DNA]</scope>
    <source>
        <strain evidence="12 13">DFM31</strain>
    </source>
</reference>
<dbReference type="SUPFAM" id="SSF82689">
    <property type="entry name" value="Mechanosensitive channel protein MscS (YggB), C-terminal domain"/>
    <property type="match status" value="1"/>
</dbReference>
<sequence>MLRRLLVILFFVAVSGQLLTAPAFAQTPAAPEGAAASADAPAEGDAAPAEEAPAEEGPTFPEGLDSTGISLEELKLRVIPLTADQLQVLADAWLEIVQRQTSAVIDQQVAILQADGDASDEMRDRLAKLNTERGHAFTRYITVVDGFEKKGGDEAAVASYRAYRNAILVDEKQNADWQTLVSLALTWAQDREGGIALAIQVVTIVGAFILLMIVSRTVRRFVRRALGRVPNLSRLLQAFLAMVVYWLTIAVGLMVVLSALGVDITPLFALVGGASFIIAFAFQDTLGNLAAGLMIMFNRPFDEGDYVTIAGMGGTVKSVSVVSTTINTPDNQIIVIPNSKVWGDVITNTTASTTRRVDLTFGIGYDDSIADAQAILERVVEEHPLVLSDPAPVIRVSALGASSVDFICRPWVNSADYWTVYWDLTRQVKEAFDEGGISIPFPQTDMHLHVASGMAPAPLLGVAPVAVEGDHGLGRAKGAPDFKSGDEGADESTDDT</sequence>
<dbReference type="InterPro" id="IPR049278">
    <property type="entry name" value="MS_channel_C"/>
</dbReference>
<dbReference type="RefSeq" id="WP_366191976.1">
    <property type="nucleotide sequence ID" value="NZ_JBFBVU010000004.1"/>
</dbReference>
<evidence type="ECO:0000313" key="13">
    <source>
        <dbReference type="Proteomes" id="UP001553161"/>
    </source>
</evidence>
<keyword evidence="6 7" id="KW-0472">Membrane</keyword>
<feature type="region of interest" description="Disordered" evidence="8">
    <location>
        <begin position="32"/>
        <end position="64"/>
    </location>
</feature>
<evidence type="ECO:0000313" key="12">
    <source>
        <dbReference type="EMBL" id="MEV8466168.1"/>
    </source>
</evidence>
<dbReference type="Gene3D" id="3.30.70.100">
    <property type="match status" value="1"/>
</dbReference>
<comment type="caution">
    <text evidence="12">The sequence shown here is derived from an EMBL/GenBank/DDBJ whole genome shotgun (WGS) entry which is preliminary data.</text>
</comment>
<feature type="compositionally biased region" description="Low complexity" evidence="8">
    <location>
        <begin position="32"/>
        <end position="63"/>
    </location>
</feature>
<dbReference type="PANTHER" id="PTHR30221:SF1">
    <property type="entry name" value="SMALL-CONDUCTANCE MECHANOSENSITIVE CHANNEL"/>
    <property type="match status" value="1"/>
</dbReference>
<dbReference type="InterPro" id="IPR006685">
    <property type="entry name" value="MscS_channel_2nd"/>
</dbReference>
<keyword evidence="3" id="KW-1003">Cell membrane</keyword>
<feature type="chain" id="PRO_5046671826" description="Small-conductance mechanosensitive channel" evidence="9">
    <location>
        <begin position="26"/>
        <end position="496"/>
    </location>
</feature>
<proteinExistence type="inferred from homology"/>
<feature type="signal peptide" evidence="9">
    <location>
        <begin position="1"/>
        <end position="25"/>
    </location>
</feature>
<feature type="transmembrane region" description="Helical" evidence="7">
    <location>
        <begin position="267"/>
        <end position="291"/>
    </location>
</feature>
<feature type="transmembrane region" description="Helical" evidence="7">
    <location>
        <begin position="235"/>
        <end position="261"/>
    </location>
</feature>
<dbReference type="Gene3D" id="2.30.30.60">
    <property type="match status" value="1"/>
</dbReference>
<feature type="domain" description="Mechanosensitive ion channel MscS C-terminal" evidence="11">
    <location>
        <begin position="357"/>
        <end position="439"/>
    </location>
</feature>
<evidence type="ECO:0000256" key="7">
    <source>
        <dbReference type="RuleBase" id="RU369025"/>
    </source>
</evidence>
<dbReference type="InterPro" id="IPR010920">
    <property type="entry name" value="LSM_dom_sf"/>
</dbReference>
<evidence type="ECO:0000256" key="1">
    <source>
        <dbReference type="ARBA" id="ARBA00004651"/>
    </source>
</evidence>
<dbReference type="InterPro" id="IPR011066">
    <property type="entry name" value="MscS_channel_C_sf"/>
</dbReference>
<keyword evidence="4 7" id="KW-0812">Transmembrane</keyword>